<feature type="domain" description="DUF6468" evidence="1">
    <location>
        <begin position="32"/>
        <end position="89"/>
    </location>
</feature>
<comment type="caution">
    <text evidence="2">The sequence shown here is derived from an EMBL/GenBank/DDBJ whole genome shotgun (WGS) entry which is preliminary data.</text>
</comment>
<sequence length="172" mass="18202">MIGTVLDAILMLLLVSAIAYGVRLDRRLKAVREGQAAFAGAIAELNSAAGRAESALKTLREAGQETDLLHDRIVKARALKQELEGLLAREGREVRTAMAAVPAAEPKLKMAPGADPATDLYGKLESLAVAPDVPGEAAERFAPVLQALAANHAAKQSLNRARRSLDEDLFAA</sequence>
<dbReference type="OrthoDB" id="7205421at2"/>
<protein>
    <recommendedName>
        <fullName evidence="1">DUF6468 domain-containing protein</fullName>
    </recommendedName>
</protein>
<gene>
    <name evidence="2" type="ORF">FHS65_000635</name>
</gene>
<name>A0A7W9E647_9CAUL</name>
<dbReference type="EMBL" id="JACIJB010000001">
    <property type="protein sequence ID" value="MBB5659917.1"/>
    <property type="molecule type" value="Genomic_DNA"/>
</dbReference>
<dbReference type="InterPro" id="IPR045531">
    <property type="entry name" value="DUF6468"/>
</dbReference>
<organism evidence="2 3">
    <name type="scientific">Brevundimonas halotolerans</name>
    <dbReference type="NCBI Taxonomy" id="69670"/>
    <lineage>
        <taxon>Bacteria</taxon>
        <taxon>Pseudomonadati</taxon>
        <taxon>Pseudomonadota</taxon>
        <taxon>Alphaproteobacteria</taxon>
        <taxon>Caulobacterales</taxon>
        <taxon>Caulobacteraceae</taxon>
        <taxon>Brevundimonas</taxon>
    </lineage>
</organism>
<dbReference type="RefSeq" id="WP_123287330.1">
    <property type="nucleotide sequence ID" value="NZ_JACIJB010000001.1"/>
</dbReference>
<evidence type="ECO:0000259" key="1">
    <source>
        <dbReference type="Pfam" id="PF20072"/>
    </source>
</evidence>
<reference evidence="2 3" key="1">
    <citation type="submission" date="2020-08" db="EMBL/GenBank/DDBJ databases">
        <title>Genomic Encyclopedia of Type Strains, Phase IV (KMG-IV): sequencing the most valuable type-strain genomes for metagenomic binning, comparative biology and taxonomic classification.</title>
        <authorList>
            <person name="Goeker M."/>
        </authorList>
    </citation>
    <scope>NUCLEOTIDE SEQUENCE [LARGE SCALE GENOMIC DNA]</scope>
    <source>
        <strain evidence="2 3">DSM 24448</strain>
    </source>
</reference>
<evidence type="ECO:0000313" key="2">
    <source>
        <dbReference type="EMBL" id="MBB5659917.1"/>
    </source>
</evidence>
<accession>A0A7W9E647</accession>
<dbReference type="Pfam" id="PF20072">
    <property type="entry name" value="DUF6468"/>
    <property type="match status" value="1"/>
</dbReference>
<proteinExistence type="predicted"/>
<dbReference type="AlphaFoldDB" id="A0A7W9E647"/>
<keyword evidence="3" id="KW-1185">Reference proteome</keyword>
<evidence type="ECO:0000313" key="3">
    <source>
        <dbReference type="Proteomes" id="UP000548978"/>
    </source>
</evidence>
<dbReference type="Proteomes" id="UP000548978">
    <property type="component" value="Unassembled WGS sequence"/>
</dbReference>